<sequence length="167" mass="18587">MTLNDSLPTILTKPAIQMAQTNGSKTSVVWPESLQKNGRQETIEKLFRAADDPTRGGSASFTECFSATGEVVARGYDLKGHDEIFKFREGAWDPISGRRHEVRKVYLSASGDDDVMVLGRAEMRHKNGRSLTQDFVGNFIFGEDGALIQRYETWLDLKPLSELMASA</sequence>
<dbReference type="SUPFAM" id="SSF54427">
    <property type="entry name" value="NTF2-like"/>
    <property type="match status" value="1"/>
</dbReference>
<evidence type="ECO:0000313" key="2">
    <source>
        <dbReference type="Proteomes" id="UP001172673"/>
    </source>
</evidence>
<name>A0AA38XJ48_9EURO</name>
<dbReference type="Proteomes" id="UP001172673">
    <property type="component" value="Unassembled WGS sequence"/>
</dbReference>
<gene>
    <name evidence="1" type="ORF">H2200_002522</name>
</gene>
<dbReference type="Gene3D" id="3.10.450.50">
    <property type="match status" value="1"/>
</dbReference>
<protein>
    <recommendedName>
        <fullName evidence="3">SnoaL-like domain-containing protein</fullName>
    </recommendedName>
</protein>
<keyword evidence="2" id="KW-1185">Reference proteome</keyword>
<comment type="caution">
    <text evidence="1">The sequence shown here is derived from an EMBL/GenBank/DDBJ whole genome shotgun (WGS) entry which is preliminary data.</text>
</comment>
<organism evidence="1 2">
    <name type="scientific">Cladophialophora chaetospira</name>
    <dbReference type="NCBI Taxonomy" id="386627"/>
    <lineage>
        <taxon>Eukaryota</taxon>
        <taxon>Fungi</taxon>
        <taxon>Dikarya</taxon>
        <taxon>Ascomycota</taxon>
        <taxon>Pezizomycotina</taxon>
        <taxon>Eurotiomycetes</taxon>
        <taxon>Chaetothyriomycetidae</taxon>
        <taxon>Chaetothyriales</taxon>
        <taxon>Herpotrichiellaceae</taxon>
        <taxon>Cladophialophora</taxon>
    </lineage>
</organism>
<accession>A0AA38XJ48</accession>
<evidence type="ECO:0008006" key="3">
    <source>
        <dbReference type="Google" id="ProtNLM"/>
    </source>
</evidence>
<reference evidence="1" key="1">
    <citation type="submission" date="2022-10" db="EMBL/GenBank/DDBJ databases">
        <title>Culturing micro-colonial fungi from biological soil crusts in the Mojave desert and describing Neophaeococcomyces mojavensis, and introducing the new genera and species Taxawa tesnikishii.</title>
        <authorList>
            <person name="Kurbessoian T."/>
            <person name="Stajich J.E."/>
        </authorList>
    </citation>
    <scope>NUCLEOTIDE SEQUENCE</scope>
    <source>
        <strain evidence="1">TK_41</strain>
    </source>
</reference>
<proteinExistence type="predicted"/>
<evidence type="ECO:0000313" key="1">
    <source>
        <dbReference type="EMBL" id="KAJ9614386.1"/>
    </source>
</evidence>
<dbReference type="EMBL" id="JAPDRK010000003">
    <property type="protein sequence ID" value="KAJ9614386.1"/>
    <property type="molecule type" value="Genomic_DNA"/>
</dbReference>
<dbReference type="AlphaFoldDB" id="A0AA38XJ48"/>
<dbReference type="InterPro" id="IPR032710">
    <property type="entry name" value="NTF2-like_dom_sf"/>
</dbReference>